<keyword evidence="4" id="KW-1185">Reference proteome</keyword>
<accession>A0A9X1VW83</accession>
<dbReference type="SUPFAM" id="SSF51905">
    <property type="entry name" value="FAD/NAD(P)-binding domain"/>
    <property type="match status" value="1"/>
</dbReference>
<dbReference type="InterPro" id="IPR036188">
    <property type="entry name" value="FAD/NAD-bd_sf"/>
</dbReference>
<dbReference type="AlphaFoldDB" id="A0A9X1VW83"/>
<dbReference type="PANTHER" id="PTHR43476">
    <property type="entry name" value="3-(3-HYDROXY-PHENYL)PROPIONATE/3-HYDROXYCINNAMIC ACID HYDROXYLASE"/>
    <property type="match status" value="1"/>
</dbReference>
<dbReference type="PRINTS" id="PR00420">
    <property type="entry name" value="RNGMNOXGNASE"/>
</dbReference>
<dbReference type="RefSeq" id="WP_243306682.1">
    <property type="nucleotide sequence ID" value="NZ_JALGBI010000001.1"/>
</dbReference>
<comment type="caution">
    <text evidence="3">The sequence shown here is derived from an EMBL/GenBank/DDBJ whole genome shotgun (WGS) entry which is preliminary data.</text>
</comment>
<keyword evidence="1" id="KW-0560">Oxidoreductase</keyword>
<dbReference type="EMBL" id="JALGBI010000001">
    <property type="protein sequence ID" value="MCJ0764115.1"/>
    <property type="molecule type" value="Genomic_DNA"/>
</dbReference>
<evidence type="ECO:0000259" key="2">
    <source>
        <dbReference type="Pfam" id="PF01494"/>
    </source>
</evidence>
<feature type="domain" description="FAD-binding" evidence="2">
    <location>
        <begin position="7"/>
        <end position="335"/>
    </location>
</feature>
<dbReference type="Pfam" id="PF01494">
    <property type="entry name" value="FAD_binding_3"/>
    <property type="match status" value="1"/>
</dbReference>
<gene>
    <name evidence="3" type="ORF">MMF98_12940</name>
</gene>
<evidence type="ECO:0000256" key="1">
    <source>
        <dbReference type="ARBA" id="ARBA00023002"/>
    </source>
</evidence>
<dbReference type="GO" id="GO:0016491">
    <property type="term" value="F:oxidoreductase activity"/>
    <property type="evidence" value="ECO:0007669"/>
    <property type="project" value="UniProtKB-KW"/>
</dbReference>
<dbReference type="InterPro" id="IPR002938">
    <property type="entry name" value="FAD-bd"/>
</dbReference>
<organism evidence="3 4">
    <name type="scientific">Variovorax terrae</name>
    <dbReference type="NCBI Taxonomy" id="2923278"/>
    <lineage>
        <taxon>Bacteria</taxon>
        <taxon>Pseudomonadati</taxon>
        <taxon>Pseudomonadota</taxon>
        <taxon>Betaproteobacteria</taxon>
        <taxon>Burkholderiales</taxon>
        <taxon>Comamonadaceae</taxon>
        <taxon>Variovorax</taxon>
    </lineage>
</organism>
<name>A0A9X1VW83_9BURK</name>
<dbReference type="Proteomes" id="UP001139447">
    <property type="component" value="Unassembled WGS sequence"/>
</dbReference>
<sequence length="426" mass="45833">MATALSTRCCIAGGGPAGLMLGLLLARAGVDVLVLEKHADFLRDFRGDTVHPSTLQVMRELGLLEAFLARPHDPVRELRAVVGGTEVVVADFSHLRTGCRFIALVPQWEFLDFLRDEAVRYPNFRLVLNAEAVGVLESAVGRVNGVRAALRTPAGEPTGEVLEVAADLVVGADGRHSALRAAAGLVVRDLGAPIDVLWMRLPRQPDDPTTTGMRIDASRFLVMLNRRSYWQCAYVIPKGGMEALRARGLAAFRDELAAIAPLLSARLGAALAHWDDVKLLSVSVDRLERWWRPGLLCIGDAAHAMSPIGGIGINLAIQDAVAAANLLAAPLADAACTADALTPLLARVQQRRLWPTRLTQAVQVAIQDRVLAPVLAAGQAAGRPPLAVPWPLRLLNRFPRLRTLPAWAVGVGVRPEHVRSPQRPPG</sequence>
<evidence type="ECO:0000313" key="3">
    <source>
        <dbReference type="EMBL" id="MCJ0764115.1"/>
    </source>
</evidence>
<dbReference type="NCBIfam" id="NF004834">
    <property type="entry name" value="PRK06185.1-3"/>
    <property type="match status" value="1"/>
</dbReference>
<proteinExistence type="predicted"/>
<dbReference type="PANTHER" id="PTHR43476:SF5">
    <property type="entry name" value="FAD-DEPENDENT MONOOXYGENASE"/>
    <property type="match status" value="1"/>
</dbReference>
<reference evidence="3" key="1">
    <citation type="submission" date="2022-03" db="EMBL/GenBank/DDBJ databases">
        <authorList>
            <person name="Woo C.Y."/>
        </authorList>
    </citation>
    <scope>NUCLEOTIDE SEQUENCE</scope>
    <source>
        <strain evidence="3">CYS-02</strain>
    </source>
</reference>
<dbReference type="Gene3D" id="3.50.50.60">
    <property type="entry name" value="FAD/NAD(P)-binding domain"/>
    <property type="match status" value="2"/>
</dbReference>
<dbReference type="InterPro" id="IPR050631">
    <property type="entry name" value="PheA/TfdB_FAD_monoxygenase"/>
</dbReference>
<evidence type="ECO:0000313" key="4">
    <source>
        <dbReference type="Proteomes" id="UP001139447"/>
    </source>
</evidence>
<dbReference type="GO" id="GO:0071949">
    <property type="term" value="F:FAD binding"/>
    <property type="evidence" value="ECO:0007669"/>
    <property type="project" value="InterPro"/>
</dbReference>
<protein>
    <submittedName>
        <fullName evidence="3">FAD-dependent oxidoreductase</fullName>
    </submittedName>
</protein>